<dbReference type="EMBL" id="BIXY01000062">
    <property type="protein sequence ID" value="GCF10188.1"/>
    <property type="molecule type" value="Genomic_DNA"/>
</dbReference>
<evidence type="ECO:0000256" key="2">
    <source>
        <dbReference type="SAM" id="Phobius"/>
    </source>
</evidence>
<evidence type="ECO:0000256" key="1">
    <source>
        <dbReference type="SAM" id="Coils"/>
    </source>
</evidence>
<accession>A0A5A5TG07</accession>
<organism evidence="4 5">
    <name type="scientific">Dictyobacter arantiisoli</name>
    <dbReference type="NCBI Taxonomy" id="2014874"/>
    <lineage>
        <taxon>Bacteria</taxon>
        <taxon>Bacillati</taxon>
        <taxon>Chloroflexota</taxon>
        <taxon>Ktedonobacteria</taxon>
        <taxon>Ktedonobacterales</taxon>
        <taxon>Dictyobacteraceae</taxon>
        <taxon>Dictyobacter</taxon>
    </lineage>
</organism>
<sequence>MSTHRLSSRKLQKSFRLPAILVLAWLMIALFFGRSSTAFAATRQAPLSLPPQDVTRAGVSVVRLLVSYTGTADTGGAAANSTILCTGLGVLVSSQLDEAKNQYENWVLTDGSLVNNEKKATCLTSAPDATLNGITVYTSAAYNAQSVVKYTVNASAISAYCLPATSSCVNSPTLFSFSSSTQEPQPFIDLASSQNSGNSAQNPPLVLAKSDATLDGLQTTSEGSTQISTYENLLEGYRTPVTQPQNATTLERGALLVNPTGELVGMYGGGSTTVFSLSSIQSLLNATLPKNPNSATVNPVHDNWKNGMDAYYHQMTDSARVAFQQAYSANKNFQAAQRFLSLTEPTVVAQHVSPPPAASPSSEGFSSAGLTIHGVYVLYWQLGLFVAILIALLLLVVFMIWRMRINKRRRALEAELADAEQRATIEAQRIRQSELDVAQEKEEVSASSAPLPVVLKNGPLGSSTLHCPHCDEVVALNARFCGYCQQQLLPVDGKVQRREPFRPASTASEGSQAPLTTPAVSARSIAEQTTIVPANAIAEQPTVVPGRSIAEQPTVDIASRMGAGNEMPADPEKTVPYTMRLSGQRIGFVVGARSNAGIKRKYKPNEDSLFAAQGVLRSASKSPMFGLLVVADGMGGHANGEDASRLAIQAIASYLLPRIIGQPVQQGDAYASLLVEGAQQANLAVHQNNIEQNGDMGTTITATLIIDGIAYVVNVGDSRTYLFNPALGLRKVTTDHSVVASLVEAGIIKPDDIYTHPKRNQIYRSLGEKPAVEIDSFTVQLQPGDKLLLCSDGLWDMVRDPKIEAVVKNPDPNPFVIGDALIQAALDGGGEDNVSVIVVNVTEPIDTAGMPQFQLIAKPDSVQIPQLQ</sequence>
<keyword evidence="2" id="KW-1133">Transmembrane helix</keyword>
<dbReference type="SMART" id="SM00331">
    <property type="entry name" value="PP2C_SIG"/>
    <property type="match status" value="1"/>
</dbReference>
<protein>
    <recommendedName>
        <fullName evidence="3">PPM-type phosphatase domain-containing protein</fullName>
    </recommendedName>
</protein>
<dbReference type="SUPFAM" id="SSF81606">
    <property type="entry name" value="PP2C-like"/>
    <property type="match status" value="1"/>
</dbReference>
<gene>
    <name evidence="4" type="ORF">KDI_37520</name>
</gene>
<feature type="coiled-coil region" evidence="1">
    <location>
        <begin position="402"/>
        <end position="429"/>
    </location>
</feature>
<keyword evidence="2" id="KW-0472">Membrane</keyword>
<name>A0A5A5TG07_9CHLR</name>
<dbReference type="InterPro" id="IPR001932">
    <property type="entry name" value="PPM-type_phosphatase-like_dom"/>
</dbReference>
<dbReference type="AlphaFoldDB" id="A0A5A5TG07"/>
<dbReference type="PROSITE" id="PS51746">
    <property type="entry name" value="PPM_2"/>
    <property type="match status" value="1"/>
</dbReference>
<dbReference type="PANTHER" id="PTHR47992">
    <property type="entry name" value="PROTEIN PHOSPHATASE"/>
    <property type="match status" value="1"/>
</dbReference>
<proteinExistence type="predicted"/>
<keyword evidence="5" id="KW-1185">Reference proteome</keyword>
<comment type="caution">
    <text evidence="4">The sequence shown here is derived from an EMBL/GenBank/DDBJ whole genome shotgun (WGS) entry which is preliminary data.</text>
</comment>
<feature type="transmembrane region" description="Helical" evidence="2">
    <location>
        <begin position="378"/>
        <end position="401"/>
    </location>
</feature>
<feature type="domain" description="PPM-type phosphatase" evidence="3">
    <location>
        <begin position="589"/>
        <end position="841"/>
    </location>
</feature>
<dbReference type="Pfam" id="PF13672">
    <property type="entry name" value="PP2C_2"/>
    <property type="match status" value="1"/>
</dbReference>
<evidence type="ECO:0000259" key="3">
    <source>
        <dbReference type="PROSITE" id="PS51746"/>
    </source>
</evidence>
<dbReference type="InterPro" id="IPR015655">
    <property type="entry name" value="PP2C"/>
</dbReference>
<keyword evidence="1" id="KW-0175">Coiled coil</keyword>
<dbReference type="SMART" id="SM00332">
    <property type="entry name" value="PP2Cc"/>
    <property type="match status" value="1"/>
</dbReference>
<reference evidence="4 5" key="1">
    <citation type="submission" date="2019-01" db="EMBL/GenBank/DDBJ databases">
        <title>Draft genome sequence of Dictyobacter sp. Uno17.</title>
        <authorList>
            <person name="Wang C.M."/>
            <person name="Zheng Y."/>
            <person name="Sakai Y."/>
            <person name="Abe K."/>
            <person name="Yokota A."/>
            <person name="Yabe S."/>
        </authorList>
    </citation>
    <scope>NUCLEOTIDE SEQUENCE [LARGE SCALE GENOMIC DNA]</scope>
    <source>
        <strain evidence="4 5">Uno17</strain>
    </source>
</reference>
<dbReference type="Proteomes" id="UP000322530">
    <property type="component" value="Unassembled WGS sequence"/>
</dbReference>
<evidence type="ECO:0000313" key="5">
    <source>
        <dbReference type="Proteomes" id="UP000322530"/>
    </source>
</evidence>
<dbReference type="RefSeq" id="WP_149403081.1">
    <property type="nucleotide sequence ID" value="NZ_BIXY01000062.1"/>
</dbReference>
<dbReference type="GO" id="GO:0004722">
    <property type="term" value="F:protein serine/threonine phosphatase activity"/>
    <property type="evidence" value="ECO:0007669"/>
    <property type="project" value="InterPro"/>
</dbReference>
<keyword evidence="2" id="KW-0812">Transmembrane</keyword>
<dbReference type="OrthoDB" id="152713at2"/>
<evidence type="ECO:0000313" key="4">
    <source>
        <dbReference type="EMBL" id="GCF10188.1"/>
    </source>
</evidence>
<dbReference type="InterPro" id="IPR036457">
    <property type="entry name" value="PPM-type-like_dom_sf"/>
</dbReference>
<dbReference type="Gene3D" id="3.60.40.10">
    <property type="entry name" value="PPM-type phosphatase domain"/>
    <property type="match status" value="1"/>
</dbReference>
<dbReference type="CDD" id="cd00143">
    <property type="entry name" value="PP2Cc"/>
    <property type="match status" value="1"/>
</dbReference>